<reference evidence="4 5" key="1">
    <citation type="submission" date="2024-01" db="EMBL/GenBank/DDBJ databases">
        <authorList>
            <person name="Botero Cardona J."/>
        </authorList>
    </citation>
    <scope>NUCLEOTIDE SEQUENCE [LARGE SCALE GENOMIC DNA]</scope>
    <source>
        <strain evidence="4 5">LMG 33000</strain>
    </source>
</reference>
<dbReference type="Pfam" id="PF02493">
    <property type="entry name" value="MORN"/>
    <property type="match status" value="3"/>
</dbReference>
<proteinExistence type="predicted"/>
<evidence type="ECO:0000256" key="1">
    <source>
        <dbReference type="ARBA" id="ARBA00022737"/>
    </source>
</evidence>
<gene>
    <name evidence="4" type="ORF">R54876_GBNLAHCA_01467</name>
</gene>
<dbReference type="RefSeq" id="WP_349642447.1">
    <property type="nucleotide sequence ID" value="NZ_CAWVOH010000004.1"/>
</dbReference>
<dbReference type="Proteomes" id="UP001314241">
    <property type="component" value="Unassembled WGS sequence"/>
</dbReference>
<evidence type="ECO:0008006" key="6">
    <source>
        <dbReference type="Google" id="ProtNLM"/>
    </source>
</evidence>
<feature type="region of interest" description="Disordered" evidence="2">
    <location>
        <begin position="96"/>
        <end position="119"/>
    </location>
</feature>
<evidence type="ECO:0000256" key="2">
    <source>
        <dbReference type="SAM" id="MobiDB-lite"/>
    </source>
</evidence>
<evidence type="ECO:0000313" key="5">
    <source>
        <dbReference type="Proteomes" id="UP001314241"/>
    </source>
</evidence>
<dbReference type="EMBL" id="CAWVOH010000004">
    <property type="protein sequence ID" value="CAK8054884.1"/>
    <property type="molecule type" value="Genomic_DNA"/>
</dbReference>
<evidence type="ECO:0000313" key="4">
    <source>
        <dbReference type="EMBL" id="CAK8054884.1"/>
    </source>
</evidence>
<keyword evidence="5" id="KW-1185">Reference proteome</keyword>
<dbReference type="Gene3D" id="2.20.110.10">
    <property type="entry name" value="Histone H3 K4-specific methyltransferase SET7/9 N-terminal domain"/>
    <property type="match status" value="1"/>
</dbReference>
<dbReference type="SUPFAM" id="SSF82185">
    <property type="entry name" value="Histone H3 K4-specific methyltransferase SET7/9 N-terminal domain"/>
    <property type="match status" value="1"/>
</dbReference>
<dbReference type="InterPro" id="IPR003409">
    <property type="entry name" value="MORN"/>
</dbReference>
<keyword evidence="3" id="KW-0732">Signal</keyword>
<protein>
    <recommendedName>
        <fullName evidence="6">MORN repeat protein</fullName>
    </recommendedName>
</protein>
<evidence type="ECO:0000256" key="3">
    <source>
        <dbReference type="SAM" id="SignalP"/>
    </source>
</evidence>
<dbReference type="PANTHER" id="PTHR43215">
    <property type="entry name" value="RADIAL SPOKE HEAD 1 HOMOLOG"/>
    <property type="match status" value="1"/>
</dbReference>
<comment type="caution">
    <text evidence="4">The sequence shown here is derived from an EMBL/GenBank/DDBJ whole genome shotgun (WGS) entry which is preliminary data.</text>
</comment>
<keyword evidence="1" id="KW-0677">Repeat</keyword>
<accession>A0ABM9N6M7</accession>
<feature type="signal peptide" evidence="3">
    <location>
        <begin position="1"/>
        <end position="19"/>
    </location>
</feature>
<dbReference type="PANTHER" id="PTHR43215:SF14">
    <property type="entry name" value="RADIAL SPOKE HEAD 1 HOMOLOG"/>
    <property type="match status" value="1"/>
</dbReference>
<feature type="chain" id="PRO_5046608170" description="MORN repeat protein" evidence="3">
    <location>
        <begin position="20"/>
        <end position="119"/>
    </location>
</feature>
<name>A0ABM9N6M7_9LACO</name>
<sequence>MKVILGGWFLLCLLLAAYAFQDTSRQKVNNYQLTPTIAYTGQLKDHYFAGEGELKLKNGSYYKGSFTKGRFDGQGTYHDKAGWSYSGHFKNGQADGQGTFTTAQGKRHSGTFKDGRLAS</sequence>
<organism evidence="4 5">
    <name type="scientific">Eupransor demetentiae</name>
    <dbReference type="NCBI Taxonomy" id="3109584"/>
    <lineage>
        <taxon>Bacteria</taxon>
        <taxon>Bacillati</taxon>
        <taxon>Bacillota</taxon>
        <taxon>Bacilli</taxon>
        <taxon>Lactobacillales</taxon>
        <taxon>Lactobacillaceae</taxon>
        <taxon>Eupransor</taxon>
    </lineage>
</organism>
<dbReference type="SMART" id="SM00698">
    <property type="entry name" value="MORN"/>
    <property type="match status" value="3"/>
</dbReference>